<keyword evidence="3" id="KW-1185">Reference proteome</keyword>
<evidence type="ECO:0000313" key="2">
    <source>
        <dbReference type="EMBL" id="SPT52750.1"/>
    </source>
</evidence>
<feature type="compositionally biased region" description="Low complexity" evidence="1">
    <location>
        <begin position="115"/>
        <end position="127"/>
    </location>
</feature>
<dbReference type="RefSeq" id="WP_111835713.1">
    <property type="nucleotide sequence ID" value="NZ_UAPQ01000001.1"/>
</dbReference>
<evidence type="ECO:0000256" key="1">
    <source>
        <dbReference type="SAM" id="MobiDB-lite"/>
    </source>
</evidence>
<gene>
    <name evidence="2" type="ORF">NCTC11535_00404</name>
</gene>
<feature type="region of interest" description="Disordered" evidence="1">
    <location>
        <begin position="99"/>
        <end position="127"/>
    </location>
</feature>
<dbReference type="EMBL" id="UAPQ01000001">
    <property type="protein sequence ID" value="SPT52750.1"/>
    <property type="molecule type" value="Genomic_DNA"/>
</dbReference>
<dbReference type="Proteomes" id="UP000250006">
    <property type="component" value="Unassembled WGS sequence"/>
</dbReference>
<feature type="region of interest" description="Disordered" evidence="1">
    <location>
        <begin position="23"/>
        <end position="54"/>
    </location>
</feature>
<accession>A0ABY1VKY4</accession>
<evidence type="ECO:0008006" key="4">
    <source>
        <dbReference type="Google" id="ProtNLM"/>
    </source>
</evidence>
<protein>
    <recommendedName>
        <fullName evidence="4">Centromere-binding protein ParB C-terminal domain-containing protein</fullName>
    </recommendedName>
</protein>
<organism evidence="2 3">
    <name type="scientific">Actinomyces bovis</name>
    <dbReference type="NCBI Taxonomy" id="1658"/>
    <lineage>
        <taxon>Bacteria</taxon>
        <taxon>Bacillati</taxon>
        <taxon>Actinomycetota</taxon>
        <taxon>Actinomycetes</taxon>
        <taxon>Actinomycetales</taxon>
        <taxon>Actinomycetaceae</taxon>
        <taxon>Actinomyces</taxon>
    </lineage>
</organism>
<feature type="compositionally biased region" description="Low complexity" evidence="1">
    <location>
        <begin position="38"/>
        <end position="52"/>
    </location>
</feature>
<reference evidence="2 3" key="1">
    <citation type="submission" date="2018-06" db="EMBL/GenBank/DDBJ databases">
        <authorList>
            <consortium name="Pathogen Informatics"/>
            <person name="Doyle S."/>
        </authorList>
    </citation>
    <scope>NUCLEOTIDE SEQUENCE [LARGE SCALE GENOMIC DNA]</scope>
    <source>
        <strain evidence="2 3">NCTC11535</strain>
    </source>
</reference>
<dbReference type="Gene3D" id="6.10.180.30">
    <property type="match status" value="1"/>
</dbReference>
<evidence type="ECO:0000313" key="3">
    <source>
        <dbReference type="Proteomes" id="UP000250006"/>
    </source>
</evidence>
<proteinExistence type="predicted"/>
<name>A0ABY1VKY4_9ACTO</name>
<comment type="caution">
    <text evidence="2">The sequence shown here is derived from an EMBL/GenBank/DDBJ whole genome shotgun (WGS) entry which is preliminary data.</text>
</comment>
<sequence>MKPAPRAKKPAVDLEGLRAATGVQVPLASHPDPSVPDNAANTSNAASAGSGAVLRPMTVRVPSELLDRARSAWRNAAAEPGGDYPSFQAWVTQALTRAVEASERDHNHGRPWKPTPTGTIPTGRTAR</sequence>